<dbReference type="PANTHER" id="PTHR43166:SF35">
    <property type="entry name" value="L-CYSTINE IMPORT ATP-BINDING PROTEIN TCYN"/>
    <property type="match status" value="1"/>
</dbReference>
<dbReference type="PANTHER" id="PTHR43166">
    <property type="entry name" value="AMINO ACID IMPORT ATP-BINDING PROTEIN"/>
    <property type="match status" value="1"/>
</dbReference>
<name>A0ABT1SSD6_9FIRM</name>
<dbReference type="InterPro" id="IPR003593">
    <property type="entry name" value="AAA+_ATPase"/>
</dbReference>
<dbReference type="SUPFAM" id="SSF52540">
    <property type="entry name" value="P-loop containing nucleoside triphosphate hydrolases"/>
    <property type="match status" value="1"/>
</dbReference>
<dbReference type="RefSeq" id="WP_062412477.1">
    <property type="nucleotide sequence ID" value="NZ_JAJCIO010000017.1"/>
</dbReference>
<dbReference type="CDD" id="cd03262">
    <property type="entry name" value="ABC_HisP_GlnQ"/>
    <property type="match status" value="1"/>
</dbReference>
<dbReference type="PROSITE" id="PS50893">
    <property type="entry name" value="ABC_TRANSPORTER_2"/>
    <property type="match status" value="1"/>
</dbReference>
<dbReference type="EMBL" id="JANGEW010000012">
    <property type="protein sequence ID" value="MCQ5342793.1"/>
    <property type="molecule type" value="Genomic_DNA"/>
</dbReference>
<comment type="caution">
    <text evidence="8">The sequence shown here is derived from an EMBL/GenBank/DDBJ whole genome shotgun (WGS) entry which is preliminary data.</text>
</comment>
<keyword evidence="9" id="KW-1185">Reference proteome</keyword>
<dbReference type="SMART" id="SM00382">
    <property type="entry name" value="AAA"/>
    <property type="match status" value="1"/>
</dbReference>
<feature type="domain" description="ABC transporter" evidence="7">
    <location>
        <begin position="3"/>
        <end position="240"/>
    </location>
</feature>
<evidence type="ECO:0000256" key="3">
    <source>
        <dbReference type="ARBA" id="ARBA00022475"/>
    </source>
</evidence>
<dbReference type="InterPro" id="IPR050086">
    <property type="entry name" value="MetN_ABC_transporter-like"/>
</dbReference>
<keyword evidence="5 8" id="KW-0067">ATP-binding</keyword>
<evidence type="ECO:0000256" key="4">
    <source>
        <dbReference type="ARBA" id="ARBA00022741"/>
    </source>
</evidence>
<evidence type="ECO:0000313" key="9">
    <source>
        <dbReference type="Proteomes" id="UP001206692"/>
    </source>
</evidence>
<evidence type="ECO:0000256" key="2">
    <source>
        <dbReference type="ARBA" id="ARBA00022448"/>
    </source>
</evidence>
<dbReference type="PIRSF" id="PIRSF039085">
    <property type="entry name" value="ABC_ATPase_HisP"/>
    <property type="match status" value="1"/>
</dbReference>
<dbReference type="InterPro" id="IPR030679">
    <property type="entry name" value="ABC_ATPase_HisP-typ"/>
</dbReference>
<evidence type="ECO:0000259" key="7">
    <source>
        <dbReference type="PROSITE" id="PS50893"/>
    </source>
</evidence>
<dbReference type="InterPro" id="IPR017871">
    <property type="entry name" value="ABC_transporter-like_CS"/>
</dbReference>
<evidence type="ECO:0000256" key="5">
    <source>
        <dbReference type="ARBA" id="ARBA00022840"/>
    </source>
</evidence>
<dbReference type="InterPro" id="IPR003439">
    <property type="entry name" value="ABC_transporter-like_ATP-bd"/>
</dbReference>
<reference evidence="8 9" key="1">
    <citation type="submission" date="2022-06" db="EMBL/GenBank/DDBJ databases">
        <title>Isolation of gut microbiota from human fecal samples.</title>
        <authorList>
            <person name="Pamer E.G."/>
            <person name="Barat B."/>
            <person name="Waligurski E."/>
            <person name="Medina S."/>
            <person name="Paddock L."/>
            <person name="Mostad J."/>
        </authorList>
    </citation>
    <scope>NUCLEOTIDE SEQUENCE [LARGE SCALE GENOMIC DNA]</scope>
    <source>
        <strain evidence="8 9">DFI.1.1</strain>
    </source>
</reference>
<evidence type="ECO:0000313" key="8">
    <source>
        <dbReference type="EMBL" id="MCQ5342793.1"/>
    </source>
</evidence>
<organism evidence="8 9">
    <name type="scientific">Megasphaera massiliensis</name>
    <dbReference type="NCBI Taxonomy" id="1232428"/>
    <lineage>
        <taxon>Bacteria</taxon>
        <taxon>Bacillati</taxon>
        <taxon>Bacillota</taxon>
        <taxon>Negativicutes</taxon>
        <taxon>Veillonellales</taxon>
        <taxon>Veillonellaceae</taxon>
        <taxon>Megasphaera</taxon>
    </lineage>
</organism>
<protein>
    <submittedName>
        <fullName evidence="8">Amino acid ABC transporter ATP-binding protein</fullName>
    </submittedName>
</protein>
<dbReference type="Pfam" id="PF00005">
    <property type="entry name" value="ABC_tran"/>
    <property type="match status" value="1"/>
</dbReference>
<evidence type="ECO:0000256" key="1">
    <source>
        <dbReference type="ARBA" id="ARBA00004202"/>
    </source>
</evidence>
<dbReference type="GO" id="GO:0005524">
    <property type="term" value="F:ATP binding"/>
    <property type="evidence" value="ECO:0007669"/>
    <property type="project" value="UniProtKB-KW"/>
</dbReference>
<sequence length="255" mass="28135">MLMSIKNVRKKFGGVEVLKDLNMEINKGDVVVILGPSGSGKTTFLRCLNFLERADEGQMEFADMNIDLSKPSDKEIAAVRKKTAFVFQGYNLFANKTVLENVMLGLTTGRGISKSEAEQTARDALQRVGMIDRADYYPAQLSGGQQQRVGIARAIAVSPDVILFDEPTSALDPELVGDVLKVMRDLAKAGTTMIVVTHEMKFAADVATHVIFMADGVIVEEGSSEDIFKHPKEERTKRFLHRIFCTAFDGPDEDE</sequence>
<evidence type="ECO:0000256" key="6">
    <source>
        <dbReference type="ARBA" id="ARBA00023136"/>
    </source>
</evidence>
<proteinExistence type="predicted"/>
<accession>A0ABT1SSD6</accession>
<keyword evidence="2" id="KW-0813">Transport</keyword>
<dbReference type="InterPro" id="IPR027417">
    <property type="entry name" value="P-loop_NTPase"/>
</dbReference>
<gene>
    <name evidence="8" type="ORF">NE675_07105</name>
</gene>
<dbReference type="Proteomes" id="UP001206692">
    <property type="component" value="Unassembled WGS sequence"/>
</dbReference>
<keyword evidence="3" id="KW-1003">Cell membrane</keyword>
<keyword evidence="4" id="KW-0547">Nucleotide-binding</keyword>
<comment type="subcellular location">
    <subcellularLocation>
        <location evidence="1">Cell membrane</location>
        <topology evidence="1">Peripheral membrane protein</topology>
    </subcellularLocation>
</comment>
<dbReference type="Gene3D" id="3.40.50.300">
    <property type="entry name" value="P-loop containing nucleotide triphosphate hydrolases"/>
    <property type="match status" value="1"/>
</dbReference>
<dbReference type="PROSITE" id="PS00211">
    <property type="entry name" value="ABC_TRANSPORTER_1"/>
    <property type="match status" value="1"/>
</dbReference>
<keyword evidence="6" id="KW-0472">Membrane</keyword>